<name>A0ACC1ILY9_9FUNG</name>
<dbReference type="Proteomes" id="UP001150581">
    <property type="component" value="Unassembled WGS sequence"/>
</dbReference>
<evidence type="ECO:0000313" key="1">
    <source>
        <dbReference type="EMBL" id="KAJ1894871.1"/>
    </source>
</evidence>
<keyword evidence="2" id="KW-1185">Reference proteome</keyword>
<accession>A0ACC1ILY9</accession>
<evidence type="ECO:0000313" key="2">
    <source>
        <dbReference type="Proteomes" id="UP001150581"/>
    </source>
</evidence>
<proteinExistence type="predicted"/>
<comment type="caution">
    <text evidence="1">The sequence shown here is derived from an EMBL/GenBank/DDBJ whole genome shotgun (WGS) entry which is preliminary data.</text>
</comment>
<sequence length="105" mass="11653">MDQLQPSDFTLLQQSAELIDLCVDSAEQRAELARKMDAITQHMDRLRATVASLPGISISQFDQAKVLAECQNDLREKLAELGDYSKGVDVRDENAVESTVVTKTQ</sequence>
<organism evidence="1 2">
    <name type="scientific">Kickxella alabastrina</name>
    <dbReference type="NCBI Taxonomy" id="61397"/>
    <lineage>
        <taxon>Eukaryota</taxon>
        <taxon>Fungi</taxon>
        <taxon>Fungi incertae sedis</taxon>
        <taxon>Zoopagomycota</taxon>
        <taxon>Kickxellomycotina</taxon>
        <taxon>Kickxellomycetes</taxon>
        <taxon>Kickxellales</taxon>
        <taxon>Kickxellaceae</taxon>
        <taxon>Kickxella</taxon>
    </lineage>
</organism>
<gene>
    <name evidence="1" type="ORF">LPJ66_004926</name>
</gene>
<protein>
    <submittedName>
        <fullName evidence="1">Uncharacterized protein</fullName>
    </submittedName>
</protein>
<reference evidence="1" key="1">
    <citation type="submission" date="2022-07" db="EMBL/GenBank/DDBJ databases">
        <title>Phylogenomic reconstructions and comparative analyses of Kickxellomycotina fungi.</title>
        <authorList>
            <person name="Reynolds N.K."/>
            <person name="Stajich J.E."/>
            <person name="Barry K."/>
            <person name="Grigoriev I.V."/>
            <person name="Crous P."/>
            <person name="Smith M.E."/>
        </authorList>
    </citation>
    <scope>NUCLEOTIDE SEQUENCE</scope>
    <source>
        <strain evidence="1">Benny 63K</strain>
    </source>
</reference>
<dbReference type="EMBL" id="JANBPG010000636">
    <property type="protein sequence ID" value="KAJ1894871.1"/>
    <property type="molecule type" value="Genomic_DNA"/>
</dbReference>